<feature type="region of interest" description="Disordered" evidence="1">
    <location>
        <begin position="175"/>
        <end position="195"/>
    </location>
</feature>
<dbReference type="Proteomes" id="UP000596742">
    <property type="component" value="Unassembled WGS sequence"/>
</dbReference>
<dbReference type="OrthoDB" id="6194918at2759"/>
<evidence type="ECO:0000313" key="3">
    <source>
        <dbReference type="Proteomes" id="UP000596742"/>
    </source>
</evidence>
<keyword evidence="3" id="KW-1185">Reference proteome</keyword>
<evidence type="ECO:0000313" key="2">
    <source>
        <dbReference type="EMBL" id="VDI76670.1"/>
    </source>
</evidence>
<dbReference type="EMBL" id="UYJE01009781">
    <property type="protein sequence ID" value="VDI76670.1"/>
    <property type="molecule type" value="Genomic_DNA"/>
</dbReference>
<accession>A0A8B6HAQ9</accession>
<name>A0A8B6HAQ9_MYTGA</name>
<dbReference type="AlphaFoldDB" id="A0A8B6HAQ9"/>
<evidence type="ECO:0000256" key="1">
    <source>
        <dbReference type="SAM" id="MobiDB-lite"/>
    </source>
</evidence>
<reference evidence="2" key="1">
    <citation type="submission" date="2018-11" db="EMBL/GenBank/DDBJ databases">
        <authorList>
            <person name="Alioto T."/>
            <person name="Alioto T."/>
        </authorList>
    </citation>
    <scope>NUCLEOTIDE SEQUENCE</scope>
</reference>
<proteinExistence type="predicted"/>
<protein>
    <submittedName>
        <fullName evidence="2">Uncharacterized protein</fullName>
    </submittedName>
</protein>
<organism evidence="2 3">
    <name type="scientific">Mytilus galloprovincialis</name>
    <name type="common">Mediterranean mussel</name>
    <dbReference type="NCBI Taxonomy" id="29158"/>
    <lineage>
        <taxon>Eukaryota</taxon>
        <taxon>Metazoa</taxon>
        <taxon>Spiralia</taxon>
        <taxon>Lophotrochozoa</taxon>
        <taxon>Mollusca</taxon>
        <taxon>Bivalvia</taxon>
        <taxon>Autobranchia</taxon>
        <taxon>Pteriomorphia</taxon>
        <taxon>Mytilida</taxon>
        <taxon>Mytiloidea</taxon>
        <taxon>Mytilidae</taxon>
        <taxon>Mytilinae</taxon>
        <taxon>Mytilus</taxon>
    </lineage>
</organism>
<gene>
    <name evidence="2" type="ORF">MGAL_10B091277</name>
</gene>
<sequence>MRAPTSNHRIQPKPEKYDGKSLLEQVDITESDLNSTQLQVELVLDDYDPRETGIGNRIDLEKVQHLDPDTHRIIKDIREINKPSRREVEPNPLLKQENEKESISKYIKELRHRIAHAHELATAGANNARTKQKKAYSMKVRGGDTISVDEDLTFEDERSASHDEIVPEDTFEQNISQTDTDDEDEQVSIRRSTRERRPLLRFTTGEFDMTKSATTTMSDWEKKIQCLKSFADKTTLLQDLQTKAGRTILDILKSSTNAST</sequence>
<comment type="caution">
    <text evidence="2">The sequence shown here is derived from an EMBL/GenBank/DDBJ whole genome shotgun (WGS) entry which is preliminary data.</text>
</comment>